<proteinExistence type="predicted"/>
<organism evidence="1 2">
    <name type="scientific">Scopulibacillus darangshiensis</name>
    <dbReference type="NCBI Taxonomy" id="442528"/>
    <lineage>
        <taxon>Bacteria</taxon>
        <taxon>Bacillati</taxon>
        <taxon>Bacillota</taxon>
        <taxon>Bacilli</taxon>
        <taxon>Bacillales</taxon>
        <taxon>Sporolactobacillaceae</taxon>
        <taxon>Scopulibacillus</taxon>
    </lineage>
</organism>
<comment type="caution">
    <text evidence="1">The sequence shown here is derived from an EMBL/GenBank/DDBJ whole genome shotgun (WGS) entry which is preliminary data.</text>
</comment>
<dbReference type="SUPFAM" id="SSF49764">
    <property type="entry name" value="HSP20-like chaperones"/>
    <property type="match status" value="1"/>
</dbReference>
<dbReference type="CDD" id="cd00298">
    <property type="entry name" value="ACD_sHsps_p23-like"/>
    <property type="match status" value="1"/>
</dbReference>
<gene>
    <name evidence="1" type="ORF">EV207_11422</name>
</gene>
<dbReference type="EMBL" id="SLXK01000014">
    <property type="protein sequence ID" value="TCP28900.1"/>
    <property type="molecule type" value="Genomic_DNA"/>
</dbReference>
<sequence length="151" mass="16927">MNPFSNQDGIKSYLEGLGIPFLTNMPLNNPGMQKQMQDIMNQSMSGFGGMGNPAAQAQEPPSNQPDYQVFETNNGVIVRLPVIIDDDTRPRLYMDSHHLYVKEFPDQNEELTIQLPAPINPKEANVSYKNGILEAQLMKRTSPSVTEINFD</sequence>
<evidence type="ECO:0000313" key="1">
    <source>
        <dbReference type="EMBL" id="TCP28900.1"/>
    </source>
</evidence>
<keyword evidence="2" id="KW-1185">Reference proteome</keyword>
<dbReference type="AlphaFoldDB" id="A0A4R2P2I8"/>
<dbReference type="Proteomes" id="UP000295416">
    <property type="component" value="Unassembled WGS sequence"/>
</dbReference>
<name>A0A4R2P2I8_9BACL</name>
<evidence type="ECO:0000313" key="2">
    <source>
        <dbReference type="Proteomes" id="UP000295416"/>
    </source>
</evidence>
<dbReference type="OrthoDB" id="2678548at2"/>
<accession>A0A4R2P2I8</accession>
<protein>
    <submittedName>
        <fullName evidence="1">HSP20 family molecular chaperone IbpA</fullName>
    </submittedName>
</protein>
<dbReference type="RefSeq" id="WP_132746205.1">
    <property type="nucleotide sequence ID" value="NZ_SLXK01000014.1"/>
</dbReference>
<dbReference type="InterPro" id="IPR008978">
    <property type="entry name" value="HSP20-like_chaperone"/>
</dbReference>
<reference evidence="1 2" key="1">
    <citation type="submission" date="2019-03" db="EMBL/GenBank/DDBJ databases">
        <title>Genomic Encyclopedia of Type Strains, Phase IV (KMG-IV): sequencing the most valuable type-strain genomes for metagenomic binning, comparative biology and taxonomic classification.</title>
        <authorList>
            <person name="Goeker M."/>
        </authorList>
    </citation>
    <scope>NUCLEOTIDE SEQUENCE [LARGE SCALE GENOMIC DNA]</scope>
    <source>
        <strain evidence="1 2">DSM 19377</strain>
    </source>
</reference>